<keyword evidence="4 8" id="KW-0378">Hydrolase</keyword>
<evidence type="ECO:0000256" key="3">
    <source>
        <dbReference type="ARBA" id="ARBA00022763"/>
    </source>
</evidence>
<dbReference type="EMBL" id="AZEC01000029">
    <property type="protein sequence ID" value="KRL07902.1"/>
    <property type="molecule type" value="Genomic_DNA"/>
</dbReference>
<dbReference type="InterPro" id="IPR003738">
    <property type="entry name" value="SRAP"/>
</dbReference>
<accession>A0A0R1MIV7</accession>
<name>A0A0R1MIV7_9LACO</name>
<protein>
    <recommendedName>
        <fullName evidence="8">Abasic site processing protein</fullName>
        <ecNumber evidence="8">3.4.-.-</ecNumber>
    </recommendedName>
</protein>
<dbReference type="InterPro" id="IPR036590">
    <property type="entry name" value="SRAP-like"/>
</dbReference>
<dbReference type="PANTHER" id="PTHR13604:SF0">
    <property type="entry name" value="ABASIC SITE PROCESSING PROTEIN HMCES"/>
    <property type="match status" value="1"/>
</dbReference>
<dbReference type="GO" id="GO:0003697">
    <property type="term" value="F:single-stranded DNA binding"/>
    <property type="evidence" value="ECO:0007669"/>
    <property type="project" value="InterPro"/>
</dbReference>
<dbReference type="GO" id="GO:0106300">
    <property type="term" value="P:protein-DNA covalent cross-linking repair"/>
    <property type="evidence" value="ECO:0007669"/>
    <property type="project" value="InterPro"/>
</dbReference>
<evidence type="ECO:0000256" key="5">
    <source>
        <dbReference type="ARBA" id="ARBA00023124"/>
    </source>
</evidence>
<evidence type="ECO:0000256" key="6">
    <source>
        <dbReference type="ARBA" id="ARBA00023125"/>
    </source>
</evidence>
<dbReference type="PANTHER" id="PTHR13604">
    <property type="entry name" value="DC12-RELATED"/>
    <property type="match status" value="1"/>
</dbReference>
<evidence type="ECO:0000313" key="10">
    <source>
        <dbReference type="Proteomes" id="UP000051330"/>
    </source>
</evidence>
<dbReference type="Proteomes" id="UP000051330">
    <property type="component" value="Unassembled WGS sequence"/>
</dbReference>
<dbReference type="GO" id="GO:0006508">
    <property type="term" value="P:proteolysis"/>
    <property type="evidence" value="ECO:0007669"/>
    <property type="project" value="UniProtKB-KW"/>
</dbReference>
<evidence type="ECO:0000256" key="2">
    <source>
        <dbReference type="ARBA" id="ARBA00022670"/>
    </source>
</evidence>
<evidence type="ECO:0000313" key="9">
    <source>
        <dbReference type="EMBL" id="KRL07902.1"/>
    </source>
</evidence>
<keyword evidence="6" id="KW-0238">DNA-binding</keyword>
<gene>
    <name evidence="9" type="ORF">FD09_GL001715</name>
</gene>
<keyword evidence="7" id="KW-0456">Lyase</keyword>
<organism evidence="9 10">
    <name type="scientific">Schleiferilactobacillus perolens DSM 12744</name>
    <dbReference type="NCBI Taxonomy" id="1423792"/>
    <lineage>
        <taxon>Bacteria</taxon>
        <taxon>Bacillati</taxon>
        <taxon>Bacillota</taxon>
        <taxon>Bacilli</taxon>
        <taxon>Lactobacillales</taxon>
        <taxon>Lactobacillaceae</taxon>
        <taxon>Schleiferilactobacillus</taxon>
    </lineage>
</organism>
<dbReference type="AlphaFoldDB" id="A0A0R1MIV7"/>
<dbReference type="SUPFAM" id="SSF143081">
    <property type="entry name" value="BB1717-like"/>
    <property type="match status" value="1"/>
</dbReference>
<reference evidence="9 10" key="1">
    <citation type="journal article" date="2015" name="Genome Announc.">
        <title>Expanding the biotechnology potential of lactobacilli through comparative genomics of 213 strains and associated genera.</title>
        <authorList>
            <person name="Sun Z."/>
            <person name="Harris H.M."/>
            <person name="McCann A."/>
            <person name="Guo C."/>
            <person name="Argimon S."/>
            <person name="Zhang W."/>
            <person name="Yang X."/>
            <person name="Jeffery I.B."/>
            <person name="Cooney J.C."/>
            <person name="Kagawa T.F."/>
            <person name="Liu W."/>
            <person name="Song Y."/>
            <person name="Salvetti E."/>
            <person name="Wrobel A."/>
            <person name="Rasinkangas P."/>
            <person name="Parkhill J."/>
            <person name="Rea M.C."/>
            <person name="O'Sullivan O."/>
            <person name="Ritari J."/>
            <person name="Douillard F.P."/>
            <person name="Paul Ross R."/>
            <person name="Yang R."/>
            <person name="Briner A.E."/>
            <person name="Felis G.E."/>
            <person name="de Vos W.M."/>
            <person name="Barrangou R."/>
            <person name="Klaenhammer T.R."/>
            <person name="Caufield P.W."/>
            <person name="Cui Y."/>
            <person name="Zhang H."/>
            <person name="O'Toole P.W."/>
        </authorList>
    </citation>
    <scope>NUCLEOTIDE SEQUENCE [LARGE SCALE GENOMIC DNA]</scope>
    <source>
        <strain evidence="9 10">DSM 12744</strain>
    </source>
</reference>
<dbReference type="GO" id="GO:0008233">
    <property type="term" value="F:peptidase activity"/>
    <property type="evidence" value="ECO:0007669"/>
    <property type="project" value="UniProtKB-KW"/>
</dbReference>
<proteinExistence type="inferred from homology"/>
<comment type="similarity">
    <text evidence="1 8">Belongs to the SOS response-associated peptidase family.</text>
</comment>
<evidence type="ECO:0000256" key="1">
    <source>
        <dbReference type="ARBA" id="ARBA00008136"/>
    </source>
</evidence>
<dbReference type="GO" id="GO:0016829">
    <property type="term" value="F:lyase activity"/>
    <property type="evidence" value="ECO:0007669"/>
    <property type="project" value="UniProtKB-KW"/>
</dbReference>
<evidence type="ECO:0000256" key="4">
    <source>
        <dbReference type="ARBA" id="ARBA00022801"/>
    </source>
</evidence>
<keyword evidence="10" id="KW-1185">Reference proteome</keyword>
<sequence length="179" mass="20327">MRQLADTLAAHDMPVKTGEVFPTDHAGVILRHDDRMAMGSVVWGFPGFKAKQLIINARSETVMIKEMFKAPFLRERCVFPMSGFFEWSKDKEKNYFTDPHGKILLVGGFLAHFPAGTRSIILTTTPNDAVAKVHDRMPLLIPHKELKNWLFNDDFAVKQLREEMDELQGSTEDPDAVLN</sequence>
<evidence type="ECO:0000256" key="8">
    <source>
        <dbReference type="RuleBase" id="RU364100"/>
    </source>
</evidence>
<keyword evidence="5" id="KW-0190">Covalent protein-DNA linkage</keyword>
<keyword evidence="2 8" id="KW-0645">Protease</keyword>
<dbReference type="EC" id="3.4.-.-" evidence="8"/>
<dbReference type="Pfam" id="PF02586">
    <property type="entry name" value="SRAP"/>
    <property type="match status" value="1"/>
</dbReference>
<evidence type="ECO:0000256" key="7">
    <source>
        <dbReference type="ARBA" id="ARBA00023239"/>
    </source>
</evidence>
<dbReference type="STRING" id="1423792.FD09_GL001715"/>
<keyword evidence="3" id="KW-0227">DNA damage</keyword>
<dbReference type="PATRIC" id="fig|1423792.3.peg.1739"/>
<dbReference type="Gene3D" id="3.90.1680.10">
    <property type="entry name" value="SOS response associated peptidase-like"/>
    <property type="match status" value="1"/>
</dbReference>
<comment type="caution">
    <text evidence="9">The sequence shown here is derived from an EMBL/GenBank/DDBJ whole genome shotgun (WGS) entry which is preliminary data.</text>
</comment>